<name>A0ABR7WRV1_9SPHI</name>
<evidence type="ECO:0000256" key="5">
    <source>
        <dbReference type="ARBA" id="ARBA00023136"/>
    </source>
</evidence>
<evidence type="ECO:0000256" key="4">
    <source>
        <dbReference type="ARBA" id="ARBA00022989"/>
    </source>
</evidence>
<evidence type="ECO:0000256" key="6">
    <source>
        <dbReference type="SAM" id="Phobius"/>
    </source>
</evidence>
<feature type="transmembrane region" description="Helical" evidence="6">
    <location>
        <begin position="397"/>
        <end position="415"/>
    </location>
</feature>
<feature type="transmembrane region" description="Helical" evidence="6">
    <location>
        <begin position="421"/>
        <end position="438"/>
    </location>
</feature>
<keyword evidence="2" id="KW-1003">Cell membrane</keyword>
<feature type="transmembrane region" description="Helical" evidence="6">
    <location>
        <begin position="113"/>
        <end position="132"/>
    </location>
</feature>
<comment type="subcellular location">
    <subcellularLocation>
        <location evidence="1">Cell membrane</location>
        <topology evidence="1">Multi-pass membrane protein</topology>
    </subcellularLocation>
</comment>
<feature type="transmembrane region" description="Helical" evidence="6">
    <location>
        <begin position="144"/>
        <end position="162"/>
    </location>
</feature>
<evidence type="ECO:0008006" key="9">
    <source>
        <dbReference type="Google" id="ProtNLM"/>
    </source>
</evidence>
<dbReference type="EMBL" id="JACWMY010000007">
    <property type="protein sequence ID" value="MBD1365033.1"/>
    <property type="molecule type" value="Genomic_DNA"/>
</dbReference>
<keyword evidence="8" id="KW-1185">Reference proteome</keyword>
<dbReference type="Proteomes" id="UP000606600">
    <property type="component" value="Unassembled WGS sequence"/>
</dbReference>
<evidence type="ECO:0000313" key="7">
    <source>
        <dbReference type="EMBL" id="MBD1365033.1"/>
    </source>
</evidence>
<keyword evidence="3 6" id="KW-0812">Transmembrane</keyword>
<gene>
    <name evidence="7" type="ORF">IDJ77_14525</name>
</gene>
<feature type="transmembrane region" description="Helical" evidence="6">
    <location>
        <begin position="335"/>
        <end position="356"/>
    </location>
</feature>
<sequence length="480" mass="54754">MISKLIKKAWSSPTILTWGNMLSSSIKLLVLTPLILVRYNINEIAFWYLLLTINSFAIVIDFGFYPSFSRITSFAFYGLESPTDVSDGNHKHLNGKPNWPLLEKIYGTINSTYLFISFLVVVLIIAFTYQPISTVILKTHEQGQLWNSYYLYVASVFISFFSRKFDSVIIGTNNIVVINRWDIINNFLNVIVSVLIVYFNYSLLVLSAAQVIFSVILITRDYFLEREICDGKFKEFKFFSFHKDVFLWCWAPTWRSGILILCSTGINQATGLIYSNVSDSAKLAAYLLTLKLITTVSQFSQAPFYSKLPAFSGLRVKNDLSGLINITAISIKRALLVYVIGISVLIFFGQWGLTLIGSKAKLIDYNILIVLGLIWFLERHHAMHAQIVVTTNKIPFYKSAIISGAVNIGLIYIFLPKIDVWAFPLAQGISNLIINNWWNVYLSIKSLRTNFLWYFKRSALLPAAILIMVCIIRVLINRIY</sequence>
<evidence type="ECO:0000256" key="2">
    <source>
        <dbReference type="ARBA" id="ARBA00022475"/>
    </source>
</evidence>
<feature type="transmembrane region" description="Helical" evidence="6">
    <location>
        <begin position="207"/>
        <end position="224"/>
    </location>
</feature>
<feature type="transmembrane region" description="Helical" evidence="6">
    <location>
        <begin position="362"/>
        <end position="377"/>
    </location>
</feature>
<feature type="transmembrane region" description="Helical" evidence="6">
    <location>
        <begin position="45"/>
        <end position="65"/>
    </location>
</feature>
<dbReference type="InterPro" id="IPR050833">
    <property type="entry name" value="Poly_Biosynth_Transport"/>
</dbReference>
<dbReference type="PANTHER" id="PTHR30250:SF26">
    <property type="entry name" value="PSMA PROTEIN"/>
    <property type="match status" value="1"/>
</dbReference>
<accession>A0ABR7WRV1</accession>
<keyword evidence="4 6" id="KW-1133">Transmembrane helix</keyword>
<dbReference type="PANTHER" id="PTHR30250">
    <property type="entry name" value="PST FAMILY PREDICTED COLANIC ACID TRANSPORTER"/>
    <property type="match status" value="1"/>
</dbReference>
<feature type="transmembrane region" description="Helical" evidence="6">
    <location>
        <begin position="21"/>
        <end position="39"/>
    </location>
</feature>
<protein>
    <recommendedName>
        <fullName evidence="9">O-antigen/teichoic acid export membrane protein</fullName>
    </recommendedName>
</protein>
<dbReference type="RefSeq" id="WP_191189698.1">
    <property type="nucleotide sequence ID" value="NZ_JACWMY010000007.1"/>
</dbReference>
<keyword evidence="5 6" id="KW-0472">Membrane</keyword>
<evidence type="ECO:0000256" key="3">
    <source>
        <dbReference type="ARBA" id="ARBA00022692"/>
    </source>
</evidence>
<evidence type="ECO:0000256" key="1">
    <source>
        <dbReference type="ARBA" id="ARBA00004651"/>
    </source>
</evidence>
<comment type="caution">
    <text evidence="7">The sequence shown here is derived from an EMBL/GenBank/DDBJ whole genome shotgun (WGS) entry which is preliminary data.</text>
</comment>
<organism evidence="7 8">
    <name type="scientific">Mucilaginibacter pankratovii</name>
    <dbReference type="NCBI Taxonomy" id="2772110"/>
    <lineage>
        <taxon>Bacteria</taxon>
        <taxon>Pseudomonadati</taxon>
        <taxon>Bacteroidota</taxon>
        <taxon>Sphingobacteriia</taxon>
        <taxon>Sphingobacteriales</taxon>
        <taxon>Sphingobacteriaceae</taxon>
        <taxon>Mucilaginibacter</taxon>
    </lineage>
</organism>
<reference evidence="7 8" key="1">
    <citation type="submission" date="2020-09" db="EMBL/GenBank/DDBJ databases">
        <title>Novel species of Mucilaginibacter isolated from a glacier on the Tibetan Plateau.</title>
        <authorList>
            <person name="Liu Q."/>
            <person name="Xin Y.-H."/>
        </authorList>
    </citation>
    <scope>NUCLEOTIDE SEQUENCE [LARGE SCALE GENOMIC DNA]</scope>
    <source>
        <strain evidence="7 8">ZT4R22</strain>
    </source>
</reference>
<evidence type="ECO:0000313" key="8">
    <source>
        <dbReference type="Proteomes" id="UP000606600"/>
    </source>
</evidence>
<feature type="transmembrane region" description="Helical" evidence="6">
    <location>
        <begin position="459"/>
        <end position="476"/>
    </location>
</feature>
<proteinExistence type="predicted"/>